<gene>
    <name evidence="2" type="ORF">HAP48_038310</name>
</gene>
<feature type="chain" id="PRO_5037868947" evidence="1">
    <location>
        <begin position="29"/>
        <end position="78"/>
    </location>
</feature>
<dbReference type="RefSeq" id="WP_176399261.1">
    <property type="nucleotide sequence ID" value="NZ_CP088285.1"/>
</dbReference>
<organism evidence="2">
    <name type="scientific">Bradyrhizobium septentrionale</name>
    <dbReference type="NCBI Taxonomy" id="1404411"/>
    <lineage>
        <taxon>Bacteria</taxon>
        <taxon>Pseudomonadati</taxon>
        <taxon>Pseudomonadota</taxon>
        <taxon>Alphaproteobacteria</taxon>
        <taxon>Hyphomicrobiales</taxon>
        <taxon>Nitrobacteraceae</taxon>
        <taxon>Bradyrhizobium</taxon>
    </lineage>
</organism>
<accession>A0A974A4X8</accession>
<proteinExistence type="predicted"/>
<sequence length="78" mass="8755">MACARKLLLSCLAVAAFAAAFSPRTANAVFWRGVTAPTNIDIHGYPIIKEPPPSPCQLIHVNGFWVRQCLDLSYRRWR</sequence>
<feature type="signal peptide" evidence="1">
    <location>
        <begin position="1"/>
        <end position="28"/>
    </location>
</feature>
<comment type="caution">
    <text evidence="2">The sequence shown here is derived from an EMBL/GenBank/DDBJ whole genome shotgun (WGS) entry which is preliminary data.</text>
</comment>
<dbReference type="AlphaFoldDB" id="A0A974A4X8"/>
<protein>
    <submittedName>
        <fullName evidence="2">Uncharacterized protein</fullName>
    </submittedName>
</protein>
<reference evidence="2" key="1">
    <citation type="submission" date="2020-06" db="EMBL/GenBank/DDBJ databases">
        <title>Whole Genome Sequence of Bradyrhizobium sp. Strain 1S1.</title>
        <authorList>
            <person name="Bromfield E.S.P."/>
            <person name="Cloutier S."/>
        </authorList>
    </citation>
    <scope>NUCLEOTIDE SEQUENCE [LARGE SCALE GENOMIC DNA]</scope>
    <source>
        <strain evidence="2">1S1</strain>
    </source>
</reference>
<evidence type="ECO:0000256" key="1">
    <source>
        <dbReference type="SAM" id="SignalP"/>
    </source>
</evidence>
<keyword evidence="1" id="KW-0732">Signal</keyword>
<dbReference type="EMBL" id="JAAOLE020000001">
    <property type="protein sequence ID" value="NVI48613.1"/>
    <property type="molecule type" value="Genomic_DNA"/>
</dbReference>
<name>A0A974A4X8_9BRAD</name>
<evidence type="ECO:0000313" key="2">
    <source>
        <dbReference type="EMBL" id="NVI48613.1"/>
    </source>
</evidence>